<comment type="caution">
    <text evidence="2">The sequence shown here is derived from an EMBL/GenBank/DDBJ whole genome shotgun (WGS) entry which is preliminary data.</text>
</comment>
<protein>
    <submittedName>
        <fullName evidence="2">Primase-helicase family protein</fullName>
    </submittedName>
</protein>
<dbReference type="Proteomes" id="UP001461163">
    <property type="component" value="Unassembled WGS sequence"/>
</dbReference>
<dbReference type="EMBL" id="JBBMQS010000001">
    <property type="protein sequence ID" value="MEM5495940.1"/>
    <property type="molecule type" value="Genomic_DNA"/>
</dbReference>
<dbReference type="InterPro" id="IPR027417">
    <property type="entry name" value="P-loop_NTPase"/>
</dbReference>
<dbReference type="Pfam" id="PF19263">
    <property type="entry name" value="DUF5906"/>
    <property type="match status" value="1"/>
</dbReference>
<gene>
    <name evidence="2" type="ORF">WNY77_00885</name>
</gene>
<dbReference type="RefSeq" id="WP_342880574.1">
    <property type="nucleotide sequence ID" value="NZ_JBBMQS010000001.1"/>
</dbReference>
<accession>A0ABU9SPY5</accession>
<sequence length="443" mass="50078">MANIVESVESIPSDENMLDGRVLTSYELTILKEMNQQFSHVVISGKHRIMSYKPCPVDGVRMSLERIQDFYNNFAHLPKVANKNQGKAWFEWVGKKFDKNGIGYYPNQDNLPKNVFNTFRGYGCIPVAGDVSVILRHINEVLCPCDEKAATYFIQWLAHIFQKPAEKPTVAVLMKSAEGVGKGRLNDLLKMMLGANAEQVNGIYQLTGRFNAIIARRLLIIGDEVDMTTKAAFDRAKGIISERNISLELKGVDPESIPNLARFIFTGNHDQIISAGTRERRFLVLEPSAHVLDDHNYFAELSKHINIDGASAFLHYLLNLDLTGFNPFKAPATKGLIDEKLMNLPPVLQYLHSELYKPRPFNGAIRINAADLISNYYNWALDRRLEVTEPAARSVMGRALQSLKVESQGRSDRGDGKCYHLPEIKEFKLRFARHLGHESDEIF</sequence>
<name>A0ABU9SPY5_9ALTE</name>
<evidence type="ECO:0000259" key="1">
    <source>
        <dbReference type="Pfam" id="PF19263"/>
    </source>
</evidence>
<keyword evidence="3" id="KW-1185">Reference proteome</keyword>
<proteinExistence type="predicted"/>
<organism evidence="2 3">
    <name type="scientific">Paraglaciecola mesophila</name>
    <dbReference type="NCBI Taxonomy" id="197222"/>
    <lineage>
        <taxon>Bacteria</taxon>
        <taxon>Pseudomonadati</taxon>
        <taxon>Pseudomonadota</taxon>
        <taxon>Gammaproteobacteria</taxon>
        <taxon>Alteromonadales</taxon>
        <taxon>Alteromonadaceae</taxon>
        <taxon>Paraglaciecola</taxon>
    </lineage>
</organism>
<feature type="domain" description="NrS-1 polymerase-like helicase" evidence="1">
    <location>
        <begin position="175"/>
        <end position="281"/>
    </location>
</feature>
<dbReference type="InterPro" id="IPR045455">
    <property type="entry name" value="NrS-1_pol-like_helicase"/>
</dbReference>
<reference evidence="2 3" key="1">
    <citation type="submission" date="2024-03" db="EMBL/GenBank/DDBJ databases">
        <title>Community enrichment and isolation of bacterial strains for fucoidan degradation.</title>
        <authorList>
            <person name="Sichert A."/>
        </authorList>
    </citation>
    <scope>NUCLEOTIDE SEQUENCE [LARGE SCALE GENOMIC DNA]</scope>
    <source>
        <strain evidence="2 3">AS12</strain>
    </source>
</reference>
<evidence type="ECO:0000313" key="3">
    <source>
        <dbReference type="Proteomes" id="UP001461163"/>
    </source>
</evidence>
<dbReference type="Gene3D" id="3.40.50.300">
    <property type="entry name" value="P-loop containing nucleotide triphosphate hydrolases"/>
    <property type="match status" value="1"/>
</dbReference>
<evidence type="ECO:0000313" key="2">
    <source>
        <dbReference type="EMBL" id="MEM5495940.1"/>
    </source>
</evidence>